<dbReference type="GO" id="GO:0016740">
    <property type="term" value="F:transferase activity"/>
    <property type="evidence" value="ECO:0007669"/>
    <property type="project" value="UniProtKB-KW"/>
</dbReference>
<sequence>AWGLRQDSQVVLYDDGPGAFAARAWWLLHWLGKRDGVYLLDGGLAAWKAAGLALTNGESSLRPGDFQGQPDASLLI</sequence>
<dbReference type="AlphaFoldDB" id="A0A367LTB9"/>
<accession>A0A367LTB9</accession>
<protein>
    <submittedName>
        <fullName evidence="3">Sulfurtransferase</fullName>
    </submittedName>
</protein>
<dbReference type="InterPro" id="IPR051126">
    <property type="entry name" value="Thiosulfate_sulfurtransferase"/>
</dbReference>
<feature type="non-terminal residue" evidence="3">
    <location>
        <position position="76"/>
    </location>
</feature>
<gene>
    <name evidence="3" type="ORF">DT376_45565</name>
</gene>
<evidence type="ECO:0000313" key="4">
    <source>
        <dbReference type="Proteomes" id="UP000253594"/>
    </source>
</evidence>
<evidence type="ECO:0000259" key="2">
    <source>
        <dbReference type="PROSITE" id="PS50206"/>
    </source>
</evidence>
<feature type="domain" description="Rhodanese" evidence="2">
    <location>
        <begin position="1"/>
        <end position="56"/>
    </location>
</feature>
<dbReference type="SUPFAM" id="SSF52821">
    <property type="entry name" value="Rhodanese/Cell cycle control phosphatase"/>
    <property type="match status" value="1"/>
</dbReference>
<dbReference type="EMBL" id="QORE01004225">
    <property type="protein sequence ID" value="RCI63277.1"/>
    <property type="molecule type" value="Genomic_DNA"/>
</dbReference>
<organism evidence="3 4">
    <name type="scientific">Pseudomonas aeruginosa</name>
    <dbReference type="NCBI Taxonomy" id="287"/>
    <lineage>
        <taxon>Bacteria</taxon>
        <taxon>Pseudomonadati</taxon>
        <taxon>Pseudomonadota</taxon>
        <taxon>Gammaproteobacteria</taxon>
        <taxon>Pseudomonadales</taxon>
        <taxon>Pseudomonadaceae</taxon>
        <taxon>Pseudomonas</taxon>
    </lineage>
</organism>
<dbReference type="PANTHER" id="PTHR43855:SF1">
    <property type="entry name" value="THIOSULFATE SULFURTRANSFERASE"/>
    <property type="match status" value="1"/>
</dbReference>
<evidence type="ECO:0000313" key="3">
    <source>
        <dbReference type="EMBL" id="RCI63277.1"/>
    </source>
</evidence>
<dbReference type="Pfam" id="PF00581">
    <property type="entry name" value="Rhodanese"/>
    <property type="match status" value="1"/>
</dbReference>
<dbReference type="Proteomes" id="UP000253594">
    <property type="component" value="Unassembled WGS sequence"/>
</dbReference>
<dbReference type="InterPro" id="IPR036873">
    <property type="entry name" value="Rhodanese-like_dom_sf"/>
</dbReference>
<keyword evidence="1" id="KW-0677">Repeat</keyword>
<feature type="non-terminal residue" evidence="3">
    <location>
        <position position="1"/>
    </location>
</feature>
<keyword evidence="3" id="KW-0808">Transferase</keyword>
<dbReference type="InterPro" id="IPR001763">
    <property type="entry name" value="Rhodanese-like_dom"/>
</dbReference>
<name>A0A367LTB9_PSEAI</name>
<dbReference type="PROSITE" id="PS50206">
    <property type="entry name" value="RHODANESE_3"/>
    <property type="match status" value="1"/>
</dbReference>
<reference evidence="3 4" key="1">
    <citation type="submission" date="2018-07" db="EMBL/GenBank/DDBJ databases">
        <title>Mechanisms of high-level aminoglycoside resistance among Gram-negative pathogens in Brazil.</title>
        <authorList>
            <person name="Ballaben A.S."/>
            <person name="Darini A.L.C."/>
            <person name="Doi Y."/>
        </authorList>
    </citation>
    <scope>NUCLEOTIDE SEQUENCE [LARGE SCALE GENOMIC DNA]</scope>
    <source>
        <strain evidence="3 4">B2-305</strain>
    </source>
</reference>
<comment type="caution">
    <text evidence="3">The sequence shown here is derived from an EMBL/GenBank/DDBJ whole genome shotgun (WGS) entry which is preliminary data.</text>
</comment>
<dbReference type="PANTHER" id="PTHR43855">
    <property type="entry name" value="THIOSULFATE SULFURTRANSFERASE"/>
    <property type="match status" value="1"/>
</dbReference>
<evidence type="ECO:0000256" key="1">
    <source>
        <dbReference type="ARBA" id="ARBA00022737"/>
    </source>
</evidence>
<dbReference type="Gene3D" id="3.40.250.10">
    <property type="entry name" value="Rhodanese-like domain"/>
    <property type="match status" value="1"/>
</dbReference>
<proteinExistence type="predicted"/>